<dbReference type="PANTHER" id="PTHR12708">
    <property type="entry name" value="DNA POLYMERASE EPSILON SUBUNIT B"/>
    <property type="match status" value="1"/>
</dbReference>
<dbReference type="PANTHER" id="PTHR12708:SF0">
    <property type="entry name" value="DNA POLYMERASE EPSILON SUBUNIT 2"/>
    <property type="match status" value="1"/>
</dbReference>
<comment type="function">
    <text evidence="7">Accessory component of the DNA polymerase epsilon complex. Participates in DNA repair and in chromosomal DNA replication.</text>
</comment>
<evidence type="ECO:0000259" key="12">
    <source>
        <dbReference type="Pfam" id="PF12213"/>
    </source>
</evidence>
<evidence type="ECO:0000313" key="14">
    <source>
        <dbReference type="Proteomes" id="UP000198323"/>
    </source>
</evidence>
<dbReference type="FunFam" id="1.10.8.60:FF:000053">
    <property type="entry name" value="DNA polymerase epsilon subunit"/>
    <property type="match status" value="1"/>
</dbReference>
<comment type="caution">
    <text evidence="13">The sequence shown here is derived from an EMBL/GenBank/DDBJ whole genome shotgun (WGS) entry which is preliminary data.</text>
</comment>
<accession>A0A226N972</accession>
<dbReference type="InterPro" id="IPR024639">
    <property type="entry name" value="DNA_pol_e_bsu_N"/>
</dbReference>
<protein>
    <recommendedName>
        <fullName evidence="9">DNA polymerase epsilon subunit 2</fullName>
    </recommendedName>
    <alternativeName>
        <fullName evidence="6">DNA polymerase II subunit 2</fullName>
    </alternativeName>
    <alternativeName>
        <fullName evidence="10">DNA polymerase epsilon subunit B</fullName>
    </alternativeName>
</protein>
<evidence type="ECO:0000256" key="3">
    <source>
        <dbReference type="ARBA" id="ARBA00022705"/>
    </source>
</evidence>
<comment type="subunit">
    <text evidence="8">Component of the DNA polymerase epsilon complex consisting of four subunits: the catalytic subunit POLE and the accessory subunits POLE2, POLE3 and POLE4.</text>
</comment>
<evidence type="ECO:0000256" key="4">
    <source>
        <dbReference type="ARBA" id="ARBA00023125"/>
    </source>
</evidence>
<proteinExistence type="inferred from homology"/>
<dbReference type="GO" id="GO:0042276">
    <property type="term" value="P:error-prone translesion synthesis"/>
    <property type="evidence" value="ECO:0007669"/>
    <property type="project" value="TreeGrafter"/>
</dbReference>
<evidence type="ECO:0000256" key="1">
    <source>
        <dbReference type="ARBA" id="ARBA00004123"/>
    </source>
</evidence>
<keyword evidence="4" id="KW-0238">DNA-binding</keyword>
<gene>
    <name evidence="13" type="ORF">ASZ78_001667</name>
</gene>
<dbReference type="EMBL" id="MCFN01000133">
    <property type="protein sequence ID" value="OXB64047.1"/>
    <property type="molecule type" value="Genomic_DNA"/>
</dbReference>
<evidence type="ECO:0000256" key="2">
    <source>
        <dbReference type="ARBA" id="ARBA00009560"/>
    </source>
</evidence>
<dbReference type="Pfam" id="PF12213">
    <property type="entry name" value="Dpoe2NT"/>
    <property type="match status" value="1"/>
</dbReference>
<dbReference type="STRING" id="9009.A0A226N972"/>
<evidence type="ECO:0000256" key="10">
    <source>
        <dbReference type="ARBA" id="ARBA00074983"/>
    </source>
</evidence>
<evidence type="ECO:0000256" key="9">
    <source>
        <dbReference type="ARBA" id="ARBA00068387"/>
    </source>
</evidence>
<dbReference type="Gene3D" id="1.10.8.60">
    <property type="match status" value="1"/>
</dbReference>
<evidence type="ECO:0000256" key="8">
    <source>
        <dbReference type="ARBA" id="ARBA00063156"/>
    </source>
</evidence>
<dbReference type="Proteomes" id="UP000198323">
    <property type="component" value="Unassembled WGS sequence"/>
</dbReference>
<evidence type="ECO:0000256" key="5">
    <source>
        <dbReference type="ARBA" id="ARBA00023242"/>
    </source>
</evidence>
<dbReference type="Pfam" id="PF04042">
    <property type="entry name" value="DNA_pol_E_B"/>
    <property type="match status" value="1"/>
</dbReference>
<comment type="subcellular location">
    <subcellularLocation>
        <location evidence="1">Nucleus</location>
    </subcellularLocation>
</comment>
<feature type="domain" description="DNA polymerase alpha/delta/epsilon subunit B" evidence="11">
    <location>
        <begin position="270"/>
        <end position="354"/>
    </location>
</feature>
<keyword evidence="3" id="KW-0235">DNA replication</keyword>
<dbReference type="GO" id="GO:0006261">
    <property type="term" value="P:DNA-templated DNA replication"/>
    <property type="evidence" value="ECO:0007669"/>
    <property type="project" value="InterPro"/>
</dbReference>
<evidence type="ECO:0000259" key="11">
    <source>
        <dbReference type="Pfam" id="PF04042"/>
    </source>
</evidence>
<sequence length="387" mass="43738">MEPERLRRRVCSAFRVRGLLLRAEAVKYLTETLQSLNEEELEDVIDKIIDAVEKQPLSTSMIELATVEAAVQECSQALDETVYVKVHGKNGICSDEFDAIRRTHRHELFTPAAVVIHPDDNRSKFQLKTVETLLGSTVKVGEVIVLGMITQLKEFHSGLYTESCFVLAEGWYEDEVFHVNAFGFPPTEPSATTRAFYGNINFFGGPSSASVKASVKLKQLEDENEDAMFVFLSDVWLDQAEVLERLHTMFSGSLKALADIICEYPSIHKRVQYCTQEIIIFREDLVNKMCRNCVRFPSSSMDIPSHFVKTILSQGHLTPLPLYVSPVYWAYDYTLRVYPVPDVLVIADKYDPFTVTNTDCLCINPQASGSLTFYKTAKRDGAFVKLT</sequence>
<feature type="domain" description="DNA polymerase epsilon subunit B N-terminal" evidence="12">
    <location>
        <begin position="2"/>
        <end position="74"/>
    </location>
</feature>
<keyword evidence="5" id="KW-0539">Nucleus</keyword>
<evidence type="ECO:0000256" key="7">
    <source>
        <dbReference type="ARBA" id="ARBA00054225"/>
    </source>
</evidence>
<evidence type="ECO:0000313" key="13">
    <source>
        <dbReference type="EMBL" id="OXB64047.1"/>
    </source>
</evidence>
<reference evidence="13 14" key="1">
    <citation type="submission" date="2016-07" db="EMBL/GenBank/DDBJ databases">
        <title>Disparate Historic Effective Population Sizes Predicted by Modern Levels of Genome Diversity for the Scaled Quail (Callipepla squamata) and the Northern Bobwhite (Colinus virginianus): Inferences from First and Second Generation Draft Genome Assemblies for Sympatric New World Quail.</title>
        <authorList>
            <person name="Oldeschulte D.L."/>
            <person name="Halley Y.A."/>
            <person name="Bhattarai E.K."/>
            <person name="Brashear W.A."/>
            <person name="Hill J."/>
            <person name="Metz R.P."/>
            <person name="Johnson C.D."/>
            <person name="Rollins D."/>
            <person name="Peterson M.J."/>
            <person name="Bickhart D.M."/>
            <person name="Decker J.E."/>
            <person name="Seabury C.M."/>
        </authorList>
    </citation>
    <scope>NUCLEOTIDE SEQUENCE [LARGE SCALE GENOMIC DNA]</scope>
    <source>
        <strain evidence="13 14">Texas</strain>
        <tissue evidence="13">Leg muscle</tissue>
    </source>
</reference>
<evidence type="ECO:0000256" key="6">
    <source>
        <dbReference type="ARBA" id="ARBA00032930"/>
    </source>
</evidence>
<keyword evidence="14" id="KW-1185">Reference proteome</keyword>
<dbReference type="AlphaFoldDB" id="A0A226N972"/>
<comment type="similarity">
    <text evidence="2">Belongs to the DNA polymerase epsilon subunit B family.</text>
</comment>
<dbReference type="InterPro" id="IPR016266">
    <property type="entry name" value="POLE2"/>
</dbReference>
<organism evidence="13 14">
    <name type="scientific">Callipepla squamata</name>
    <name type="common">Scaled quail</name>
    <dbReference type="NCBI Taxonomy" id="9009"/>
    <lineage>
        <taxon>Eukaryota</taxon>
        <taxon>Metazoa</taxon>
        <taxon>Chordata</taxon>
        <taxon>Craniata</taxon>
        <taxon>Vertebrata</taxon>
        <taxon>Euteleostomi</taxon>
        <taxon>Archelosauria</taxon>
        <taxon>Archosauria</taxon>
        <taxon>Dinosauria</taxon>
        <taxon>Saurischia</taxon>
        <taxon>Theropoda</taxon>
        <taxon>Coelurosauria</taxon>
        <taxon>Aves</taxon>
        <taxon>Neognathae</taxon>
        <taxon>Galloanserae</taxon>
        <taxon>Galliformes</taxon>
        <taxon>Odontophoridae</taxon>
        <taxon>Callipepla</taxon>
    </lineage>
</organism>
<dbReference type="OrthoDB" id="10254730at2759"/>
<name>A0A226N972_CALSU</name>
<dbReference type="GO" id="GO:0008622">
    <property type="term" value="C:epsilon DNA polymerase complex"/>
    <property type="evidence" value="ECO:0007669"/>
    <property type="project" value="InterPro"/>
</dbReference>
<dbReference type="InterPro" id="IPR007185">
    <property type="entry name" value="DNA_pol_a/d/e_bsu"/>
</dbReference>
<dbReference type="GO" id="GO:0003677">
    <property type="term" value="F:DNA binding"/>
    <property type="evidence" value="ECO:0007669"/>
    <property type="project" value="UniProtKB-KW"/>
</dbReference>